<dbReference type="GO" id="GO:0005524">
    <property type="term" value="F:ATP binding"/>
    <property type="evidence" value="ECO:0007669"/>
    <property type="project" value="UniProtKB-UniRule"/>
</dbReference>
<keyword evidence="8" id="KW-1133">Transmembrane helix</keyword>
<keyword evidence="1" id="KW-0723">Serine/threonine-protein kinase</keyword>
<dbReference type="InterPro" id="IPR008271">
    <property type="entry name" value="Ser/Thr_kinase_AS"/>
</dbReference>
<evidence type="ECO:0000256" key="3">
    <source>
        <dbReference type="ARBA" id="ARBA00022741"/>
    </source>
</evidence>
<dbReference type="PROSITE" id="PS50011">
    <property type="entry name" value="PROTEIN_KINASE_DOM"/>
    <property type="match status" value="1"/>
</dbReference>
<accession>A0AAP0ATB1</accession>
<dbReference type="Gene3D" id="1.10.510.10">
    <property type="entry name" value="Transferase(Phosphotransferase) domain 1"/>
    <property type="match status" value="1"/>
</dbReference>
<dbReference type="Proteomes" id="UP001418222">
    <property type="component" value="Unassembled WGS sequence"/>
</dbReference>
<organism evidence="10 11">
    <name type="scientific">Platanthera zijinensis</name>
    <dbReference type="NCBI Taxonomy" id="2320716"/>
    <lineage>
        <taxon>Eukaryota</taxon>
        <taxon>Viridiplantae</taxon>
        <taxon>Streptophyta</taxon>
        <taxon>Embryophyta</taxon>
        <taxon>Tracheophyta</taxon>
        <taxon>Spermatophyta</taxon>
        <taxon>Magnoliopsida</taxon>
        <taxon>Liliopsida</taxon>
        <taxon>Asparagales</taxon>
        <taxon>Orchidaceae</taxon>
        <taxon>Orchidoideae</taxon>
        <taxon>Orchideae</taxon>
        <taxon>Orchidinae</taxon>
        <taxon>Platanthera</taxon>
    </lineage>
</organism>
<feature type="domain" description="Protein kinase" evidence="9">
    <location>
        <begin position="463"/>
        <end position="735"/>
    </location>
</feature>
<feature type="binding site" evidence="6">
    <location>
        <position position="491"/>
    </location>
    <ligand>
        <name>ATP</name>
        <dbReference type="ChEBI" id="CHEBI:30616"/>
    </ligand>
</feature>
<dbReference type="Pfam" id="PF07714">
    <property type="entry name" value="PK_Tyr_Ser-Thr"/>
    <property type="match status" value="1"/>
</dbReference>
<evidence type="ECO:0000313" key="10">
    <source>
        <dbReference type="EMBL" id="KAK8914145.1"/>
    </source>
</evidence>
<dbReference type="InterPro" id="IPR001245">
    <property type="entry name" value="Ser-Thr/Tyr_kinase_cat_dom"/>
</dbReference>
<dbReference type="InterPro" id="IPR017441">
    <property type="entry name" value="Protein_kinase_ATP_BS"/>
</dbReference>
<dbReference type="FunFam" id="3.30.200.20:FF:000146">
    <property type="entry name" value="receptor-like serine/threonine-protein kinase ALE2"/>
    <property type="match status" value="1"/>
</dbReference>
<dbReference type="InterPro" id="IPR011009">
    <property type="entry name" value="Kinase-like_dom_sf"/>
</dbReference>
<dbReference type="EMBL" id="JBBWWQ010000021">
    <property type="protein sequence ID" value="KAK8914145.1"/>
    <property type="molecule type" value="Genomic_DNA"/>
</dbReference>
<dbReference type="PROSITE" id="PS00107">
    <property type="entry name" value="PROTEIN_KINASE_ATP"/>
    <property type="match status" value="1"/>
</dbReference>
<proteinExistence type="predicted"/>
<dbReference type="InterPro" id="IPR000719">
    <property type="entry name" value="Prot_kinase_dom"/>
</dbReference>
<keyword evidence="11" id="KW-1185">Reference proteome</keyword>
<gene>
    <name evidence="10" type="primary">ALE2</name>
    <name evidence="10" type="ORF">KSP39_PZI024342</name>
</gene>
<evidence type="ECO:0000256" key="8">
    <source>
        <dbReference type="SAM" id="Phobius"/>
    </source>
</evidence>
<keyword evidence="2" id="KW-0808">Transferase</keyword>
<evidence type="ECO:0000256" key="5">
    <source>
        <dbReference type="ARBA" id="ARBA00022840"/>
    </source>
</evidence>
<evidence type="ECO:0000313" key="11">
    <source>
        <dbReference type="Proteomes" id="UP001418222"/>
    </source>
</evidence>
<feature type="transmembrane region" description="Helical" evidence="8">
    <location>
        <begin position="368"/>
        <end position="392"/>
    </location>
</feature>
<dbReference type="Pfam" id="PF23180">
    <property type="entry name" value="ALE2_N"/>
    <property type="match status" value="1"/>
</dbReference>
<dbReference type="PANTHER" id="PTHR47989">
    <property type="entry name" value="OS01G0750732 PROTEIN"/>
    <property type="match status" value="1"/>
</dbReference>
<name>A0AAP0ATB1_9ASPA</name>
<evidence type="ECO:0000256" key="4">
    <source>
        <dbReference type="ARBA" id="ARBA00022777"/>
    </source>
</evidence>
<evidence type="ECO:0000256" key="2">
    <source>
        <dbReference type="ARBA" id="ARBA00022679"/>
    </source>
</evidence>
<keyword evidence="3 6" id="KW-0547">Nucleotide-binding</keyword>
<keyword evidence="5 6" id="KW-0067">ATP-binding</keyword>
<dbReference type="InterPro" id="IPR057597">
    <property type="entry name" value="ALE2_N"/>
</dbReference>
<keyword evidence="10" id="KW-0675">Receptor</keyword>
<evidence type="ECO:0000256" key="7">
    <source>
        <dbReference type="SAM" id="MobiDB-lite"/>
    </source>
</evidence>
<feature type="compositionally biased region" description="Polar residues" evidence="7">
    <location>
        <begin position="26"/>
        <end position="35"/>
    </location>
</feature>
<dbReference type="Gene3D" id="3.30.200.20">
    <property type="entry name" value="Phosphorylase Kinase, domain 1"/>
    <property type="match status" value="1"/>
</dbReference>
<dbReference type="SUPFAM" id="SSF56112">
    <property type="entry name" value="Protein kinase-like (PK-like)"/>
    <property type="match status" value="1"/>
</dbReference>
<keyword evidence="8" id="KW-0812">Transmembrane</keyword>
<keyword evidence="8" id="KW-0472">Membrane</keyword>
<keyword evidence="4 10" id="KW-0418">Kinase</keyword>
<sequence>MVPSPAAEGFKGSSPLISPKPHESNSVHSPSTSHQPAPANSVPRHKNEKRGNTVPAPLSSPPSSATSAVTPLVASPSPLHPPIEIPKRNKRHFAPPDIKAPVVNPSASHPPLPTIMRGPYAPSPQVEGPVVKRAHSRPPVETLKKPNLPPATSPTTRQKNNRWPKNHPAPSPSYFTRKPPSPLPQPILSLPPPPPNFNCGPMTCHEPLVNPSPGSPCACVLPIKVGLTIGVALYTFFPLVSEFAQEIASGIFVRQSQVRIMGANTAFKDPEKTIVLVDLVPLGQYFDNTTVFLIYEKLWQKQVAIRASYFGDYDVSYVLYPGLPPAPPTAPAYVSVEGGAYSNDNNGRAIRPLGVDVMKREKKQLSGSMIAIIVLSSVISMILIVGVAWFLLRRHWEHSDLPSASSQSIQSPFAKLSVARALPMTAGSKRSSTSASFSSSIATYTGSAKKFSLPEIEKITNKFDESRIIGEGGFGRVFQGTIEDGTRVAVKLLMRDDQQGGREFMAEVEMLGRLHHRNLVKLIGICSEENTRCLVYELVPNGSVESHLHGVDKEIAPLDWPARLKIALGAARGLAYLHEDSSPRVIHRDFKSSNILLEYDFTPKVSDFGLARSALDEGEQHISTRVMGTFGYVAPEYAMTGHLLVKSDVYSYGVVLLELLTGRKPVDLSQPPGQENLVSWARPLLTQAERIVDPTLESSCSHDSILKVMAIASMCVEPEVSHRPFMGEVVQALRLVCSESEERSNNGGSSSVKETEVVGGMLRGTEREISRSGVMYVSEGFVGNDDGSGMLPMHSSSGPIRTGRNMNFWQSIRGLASRSASEHRLSHRLWSRSEHGERWPN</sequence>
<dbReference type="CDD" id="cd14066">
    <property type="entry name" value="STKc_IRAK"/>
    <property type="match status" value="1"/>
</dbReference>
<protein>
    <submittedName>
        <fullName evidence="10">Receptor-like serine/threonine-protein kinase ALE2</fullName>
    </submittedName>
</protein>
<reference evidence="10 11" key="1">
    <citation type="journal article" date="2022" name="Nat. Plants">
        <title>Genomes of leafy and leafless Platanthera orchids illuminate the evolution of mycoheterotrophy.</title>
        <authorList>
            <person name="Li M.H."/>
            <person name="Liu K.W."/>
            <person name="Li Z."/>
            <person name="Lu H.C."/>
            <person name="Ye Q.L."/>
            <person name="Zhang D."/>
            <person name="Wang J.Y."/>
            <person name="Li Y.F."/>
            <person name="Zhong Z.M."/>
            <person name="Liu X."/>
            <person name="Yu X."/>
            <person name="Liu D.K."/>
            <person name="Tu X.D."/>
            <person name="Liu B."/>
            <person name="Hao Y."/>
            <person name="Liao X.Y."/>
            <person name="Jiang Y.T."/>
            <person name="Sun W.H."/>
            <person name="Chen J."/>
            <person name="Chen Y.Q."/>
            <person name="Ai Y."/>
            <person name="Zhai J.W."/>
            <person name="Wu S.S."/>
            <person name="Zhou Z."/>
            <person name="Hsiao Y.Y."/>
            <person name="Wu W.L."/>
            <person name="Chen Y.Y."/>
            <person name="Lin Y.F."/>
            <person name="Hsu J.L."/>
            <person name="Li C.Y."/>
            <person name="Wang Z.W."/>
            <person name="Zhao X."/>
            <person name="Zhong W.Y."/>
            <person name="Ma X.K."/>
            <person name="Ma L."/>
            <person name="Huang J."/>
            <person name="Chen G.Z."/>
            <person name="Huang M.Z."/>
            <person name="Huang L."/>
            <person name="Peng D.H."/>
            <person name="Luo Y.B."/>
            <person name="Zou S.Q."/>
            <person name="Chen S.P."/>
            <person name="Lan S."/>
            <person name="Tsai W.C."/>
            <person name="Van de Peer Y."/>
            <person name="Liu Z.J."/>
        </authorList>
    </citation>
    <scope>NUCLEOTIDE SEQUENCE [LARGE SCALE GENOMIC DNA]</scope>
    <source>
        <strain evidence="10">Lor287</strain>
    </source>
</reference>
<dbReference type="GO" id="GO:0004674">
    <property type="term" value="F:protein serine/threonine kinase activity"/>
    <property type="evidence" value="ECO:0007669"/>
    <property type="project" value="UniProtKB-KW"/>
</dbReference>
<feature type="compositionally biased region" description="Low complexity" evidence="7">
    <location>
        <begin position="53"/>
        <end position="72"/>
    </location>
</feature>
<evidence type="ECO:0000259" key="9">
    <source>
        <dbReference type="PROSITE" id="PS50011"/>
    </source>
</evidence>
<dbReference type="PROSITE" id="PS00108">
    <property type="entry name" value="PROTEIN_KINASE_ST"/>
    <property type="match status" value="1"/>
</dbReference>
<evidence type="ECO:0000256" key="6">
    <source>
        <dbReference type="PROSITE-ProRule" id="PRU10141"/>
    </source>
</evidence>
<comment type="caution">
    <text evidence="10">The sequence shown here is derived from an EMBL/GenBank/DDBJ whole genome shotgun (WGS) entry which is preliminary data.</text>
</comment>
<dbReference type="PANTHER" id="PTHR47989:SF45">
    <property type="entry name" value="OS01G0709500 PROTEIN"/>
    <property type="match status" value="1"/>
</dbReference>
<dbReference type="AlphaFoldDB" id="A0AAP0ATB1"/>
<feature type="region of interest" description="Disordered" evidence="7">
    <location>
        <begin position="1"/>
        <end position="182"/>
    </location>
</feature>
<evidence type="ECO:0000256" key="1">
    <source>
        <dbReference type="ARBA" id="ARBA00022527"/>
    </source>
</evidence>
<dbReference type="FunFam" id="1.10.510.10:FF:000051">
    <property type="entry name" value="Receptor-like serine/threonine-protein kinase ALE2"/>
    <property type="match status" value="1"/>
</dbReference>